<evidence type="ECO:0000313" key="2">
    <source>
        <dbReference type="Proteomes" id="UP000830198"/>
    </source>
</evidence>
<dbReference type="EMBL" id="CP095855">
    <property type="protein sequence ID" value="UPK70937.1"/>
    <property type="molecule type" value="Genomic_DNA"/>
</dbReference>
<evidence type="ECO:0000313" key="1">
    <source>
        <dbReference type="EMBL" id="UPK70937.1"/>
    </source>
</evidence>
<dbReference type="Proteomes" id="UP000830198">
    <property type="component" value="Chromosome"/>
</dbReference>
<proteinExistence type="predicted"/>
<gene>
    <name evidence="1" type="ORF">MYF79_06435</name>
</gene>
<name>A0ABY4I4Z8_CHIFI</name>
<dbReference type="PROSITE" id="PS51257">
    <property type="entry name" value="PROKAR_LIPOPROTEIN"/>
    <property type="match status" value="1"/>
</dbReference>
<sequence length="119" mass="13147">MKPIPVFLCIILLILTAACRKNEEGGRRILQKGLRGKIVYTSCATTVVQVLNKDIGTDWTSCTDKKTYEHVVDANIVNRNGLVAEVEFSFNIVENEPVFRCDMLDCIPATSATIVITGD</sequence>
<accession>A0ABY4I4Z8</accession>
<protein>
    <submittedName>
        <fullName evidence="1">Uncharacterized protein</fullName>
    </submittedName>
</protein>
<reference evidence="1 2" key="1">
    <citation type="submission" date="2022-04" db="EMBL/GenBank/DDBJ databases">
        <title>The arsenic-methylating capacity of Chitinophaga filiformis YT5 during chitin decomposition.</title>
        <authorList>
            <person name="Chen G."/>
            <person name="Liang Y."/>
        </authorList>
    </citation>
    <scope>NUCLEOTIDE SEQUENCE [LARGE SCALE GENOMIC DNA]</scope>
    <source>
        <strain evidence="1 2">YT5</strain>
    </source>
</reference>
<dbReference type="RefSeq" id="WP_247813090.1">
    <property type="nucleotide sequence ID" value="NZ_CP095855.1"/>
</dbReference>
<organism evidence="1 2">
    <name type="scientific">Chitinophaga filiformis</name>
    <name type="common">Myxococcus filiformis</name>
    <name type="synonym">Flexibacter filiformis</name>
    <dbReference type="NCBI Taxonomy" id="104663"/>
    <lineage>
        <taxon>Bacteria</taxon>
        <taxon>Pseudomonadati</taxon>
        <taxon>Bacteroidota</taxon>
        <taxon>Chitinophagia</taxon>
        <taxon>Chitinophagales</taxon>
        <taxon>Chitinophagaceae</taxon>
        <taxon>Chitinophaga</taxon>
    </lineage>
</organism>
<keyword evidence="2" id="KW-1185">Reference proteome</keyword>